<dbReference type="EMBL" id="CP146022">
    <property type="protein sequence ID" value="WWQ67428.1"/>
    <property type="molecule type" value="Genomic_DNA"/>
</dbReference>
<name>A0ACD5AK77_9ACTN</name>
<proteinExistence type="predicted"/>
<sequence>MLPRRMGRPGLLGTMARTAVITGTATAVSGRVQRRGAQREMEREANAQAQQQALVDQAAAQAAAQNAYAQQPPPSAPAATDRVAQLTALADLKAQGLLSDAEFATEKARILNS</sequence>
<protein>
    <submittedName>
        <fullName evidence="1">SHOCT domain-containing protein</fullName>
    </submittedName>
</protein>
<keyword evidence="2" id="KW-1185">Reference proteome</keyword>
<reference evidence="1" key="1">
    <citation type="journal article" date="2025" name="Int. J. Syst. Evol. Microbiol.">
        <title>Streptomyces citrinus sp. nov., with yellow diffusible pigment.</title>
        <authorList>
            <person name="He Y."/>
            <person name="Yang E."/>
            <person name="Xu J."/>
            <person name="Sun Y."/>
            <person name="Sun L."/>
        </authorList>
    </citation>
    <scope>NUCLEOTIDE SEQUENCE</scope>
    <source>
        <strain evidence="1">Q6</strain>
    </source>
</reference>
<evidence type="ECO:0000313" key="1">
    <source>
        <dbReference type="EMBL" id="WWQ67428.1"/>
    </source>
</evidence>
<dbReference type="Proteomes" id="UP001432251">
    <property type="component" value="Chromosome"/>
</dbReference>
<evidence type="ECO:0000313" key="2">
    <source>
        <dbReference type="Proteomes" id="UP001432251"/>
    </source>
</evidence>
<accession>A0ACD5AK77</accession>
<organism evidence="1 2">
    <name type="scientific">Streptomyces citrinus</name>
    <dbReference type="NCBI Taxonomy" id="3118173"/>
    <lineage>
        <taxon>Bacteria</taxon>
        <taxon>Bacillati</taxon>
        <taxon>Actinomycetota</taxon>
        <taxon>Actinomycetes</taxon>
        <taxon>Kitasatosporales</taxon>
        <taxon>Streptomycetaceae</taxon>
        <taxon>Streptomyces</taxon>
    </lineage>
</organism>
<gene>
    <name evidence="1" type="ORF">V2W30_31585</name>
</gene>